<reference evidence="2" key="1">
    <citation type="submission" date="2022-03" db="EMBL/GenBank/DDBJ databases">
        <title>Draft genome sequence of Aduncisulcus paluster, a free-living microaerophilic Fornicata.</title>
        <authorList>
            <person name="Yuyama I."/>
            <person name="Kume K."/>
            <person name="Tamura T."/>
            <person name="Inagaki Y."/>
            <person name="Hashimoto T."/>
        </authorList>
    </citation>
    <scope>NUCLEOTIDE SEQUENCE</scope>
    <source>
        <strain evidence="2">NY0171</strain>
    </source>
</reference>
<feature type="compositionally biased region" description="Basic and acidic residues" evidence="1">
    <location>
        <begin position="170"/>
        <end position="186"/>
    </location>
</feature>
<feature type="region of interest" description="Disordered" evidence="1">
    <location>
        <begin position="261"/>
        <end position="284"/>
    </location>
</feature>
<organism evidence="2 3">
    <name type="scientific">Aduncisulcus paluster</name>
    <dbReference type="NCBI Taxonomy" id="2918883"/>
    <lineage>
        <taxon>Eukaryota</taxon>
        <taxon>Metamonada</taxon>
        <taxon>Carpediemonas-like organisms</taxon>
        <taxon>Aduncisulcus</taxon>
    </lineage>
</organism>
<evidence type="ECO:0000313" key="2">
    <source>
        <dbReference type="EMBL" id="GKT24870.1"/>
    </source>
</evidence>
<feature type="compositionally biased region" description="Basic and acidic residues" evidence="1">
    <location>
        <begin position="46"/>
        <end position="107"/>
    </location>
</feature>
<feature type="compositionally biased region" description="Low complexity" evidence="1">
    <location>
        <begin position="263"/>
        <end position="280"/>
    </location>
</feature>
<evidence type="ECO:0000256" key="1">
    <source>
        <dbReference type="SAM" id="MobiDB-lite"/>
    </source>
</evidence>
<dbReference type="EMBL" id="BQXS01012550">
    <property type="protein sequence ID" value="GKT24870.1"/>
    <property type="molecule type" value="Genomic_DNA"/>
</dbReference>
<sequence>LEAELARQVRGRQRQAERYKKLVEVCVSVGGVYESMCKIVEAGEEEREKEVEECQTQKKKEEQSMRAKMEELRIQRERATKTHDKQHQHSHASLRDGDSATDPHGDSSRAMSPTKRRTRGNIYTPPQKHQRQLPPLHPMSSNPTVSSTIPSKEPALPSTYLSSPLFMPSPRDRDLDTRDIMPDHQSHGYKLHHSTSIRASDERSLDLDDSGDPSMPRKSEDYSDRSSVPRPQLNPQRSGAPDRDIFTTSVARVFAQPVSVWESPTSSTQQFTPTQPRRSPSQMAKIMSSIKTHKFPSLPQHLQRDLDKEDDQKIPRSTYLTAYSSLNDNNMYNEF</sequence>
<accession>A0ABQ5K2Z7</accession>
<evidence type="ECO:0000313" key="3">
    <source>
        <dbReference type="Proteomes" id="UP001057375"/>
    </source>
</evidence>
<comment type="caution">
    <text evidence="2">The sequence shown here is derived from an EMBL/GenBank/DDBJ whole genome shotgun (WGS) entry which is preliminary data.</text>
</comment>
<feature type="compositionally biased region" description="Polar residues" evidence="1">
    <location>
        <begin position="139"/>
        <end position="150"/>
    </location>
</feature>
<keyword evidence="3" id="KW-1185">Reference proteome</keyword>
<feature type="region of interest" description="Disordered" evidence="1">
    <location>
        <begin position="43"/>
        <end position="243"/>
    </location>
</feature>
<dbReference type="Proteomes" id="UP001057375">
    <property type="component" value="Unassembled WGS sequence"/>
</dbReference>
<gene>
    <name evidence="2" type="ORF">ADUPG1_012869</name>
</gene>
<feature type="compositionally biased region" description="Basic and acidic residues" evidence="1">
    <location>
        <begin position="215"/>
        <end position="224"/>
    </location>
</feature>
<name>A0ABQ5K2Z7_9EUKA</name>
<proteinExistence type="predicted"/>
<protein>
    <submittedName>
        <fullName evidence="2">Kinesin like protein</fullName>
    </submittedName>
</protein>
<feature type="non-terminal residue" evidence="2">
    <location>
        <position position="1"/>
    </location>
</feature>